<feature type="domain" description="RmlD-like substrate binding" evidence="7">
    <location>
        <begin position="1"/>
        <end position="113"/>
    </location>
</feature>
<dbReference type="EMBL" id="AP021876">
    <property type="protein sequence ID" value="BBO80276.1"/>
    <property type="molecule type" value="Genomic_DNA"/>
</dbReference>
<dbReference type="RefSeq" id="WP_155321289.1">
    <property type="nucleotide sequence ID" value="NZ_AP021876.1"/>
</dbReference>
<dbReference type="PANTHER" id="PTHR10491:SF4">
    <property type="entry name" value="METHIONINE ADENOSYLTRANSFERASE 2 SUBUNIT BETA"/>
    <property type="match status" value="1"/>
</dbReference>
<evidence type="ECO:0000313" key="8">
    <source>
        <dbReference type="EMBL" id="BBO80276.1"/>
    </source>
</evidence>
<dbReference type="PANTHER" id="PTHR10491">
    <property type="entry name" value="DTDP-4-DEHYDRORHAMNOSE REDUCTASE"/>
    <property type="match status" value="1"/>
</dbReference>
<comment type="function">
    <text evidence="6">Catalyzes the reduction of dTDP-6-deoxy-L-lyxo-4-hexulose to yield dTDP-L-rhamnose.</text>
</comment>
<dbReference type="GO" id="GO:0019305">
    <property type="term" value="P:dTDP-rhamnose biosynthetic process"/>
    <property type="evidence" value="ECO:0007669"/>
    <property type="project" value="UniProtKB-UniPathway"/>
</dbReference>
<evidence type="ECO:0000256" key="3">
    <source>
        <dbReference type="ARBA" id="ARBA00012929"/>
    </source>
</evidence>
<evidence type="ECO:0000256" key="2">
    <source>
        <dbReference type="ARBA" id="ARBA00010944"/>
    </source>
</evidence>
<dbReference type="SUPFAM" id="SSF51735">
    <property type="entry name" value="NAD(P)-binding Rossmann-fold domains"/>
    <property type="match status" value="1"/>
</dbReference>
<evidence type="ECO:0000259" key="7">
    <source>
        <dbReference type="Pfam" id="PF04321"/>
    </source>
</evidence>
<organism evidence="8 9">
    <name type="scientific">Desulfosarcina ovata subsp. sediminis</name>
    <dbReference type="NCBI Taxonomy" id="885957"/>
    <lineage>
        <taxon>Bacteria</taxon>
        <taxon>Pseudomonadati</taxon>
        <taxon>Thermodesulfobacteriota</taxon>
        <taxon>Desulfobacteria</taxon>
        <taxon>Desulfobacterales</taxon>
        <taxon>Desulfosarcinaceae</taxon>
        <taxon>Desulfosarcina</taxon>
    </lineage>
</organism>
<keyword evidence="6" id="KW-0521">NADP</keyword>
<evidence type="ECO:0000256" key="6">
    <source>
        <dbReference type="RuleBase" id="RU364082"/>
    </source>
</evidence>
<dbReference type="KEGG" id="dov:DSCO28_08420"/>
<sequence>MNVLIIGGKGQLGQTLSRTAPDHIDVKSLDLPEFDITNLENVAAVFGEEKPDVIINASAYTAVDKAEEEPELAFAVNATGPENLAVAAKNTGSRLIHISTDYIFDGTACPPTNPTHFEESKNK</sequence>
<reference evidence="8 9" key="1">
    <citation type="submission" date="2019-11" db="EMBL/GenBank/DDBJ databases">
        <title>Comparative genomics of hydrocarbon-degrading Desulfosarcina strains.</title>
        <authorList>
            <person name="Watanabe M."/>
            <person name="Kojima H."/>
            <person name="Fukui M."/>
        </authorList>
    </citation>
    <scope>NUCLEOTIDE SEQUENCE [LARGE SCALE GENOMIC DNA]</scope>
    <source>
        <strain evidence="8 9">28bB2T</strain>
    </source>
</reference>
<evidence type="ECO:0000256" key="5">
    <source>
        <dbReference type="ARBA" id="ARBA00048200"/>
    </source>
</evidence>
<dbReference type="InterPro" id="IPR036291">
    <property type="entry name" value="NAD(P)-bd_dom_sf"/>
</dbReference>
<dbReference type="GO" id="GO:0008831">
    <property type="term" value="F:dTDP-4-dehydrorhamnose reductase activity"/>
    <property type="evidence" value="ECO:0007669"/>
    <property type="project" value="UniProtKB-EC"/>
</dbReference>
<keyword evidence="6" id="KW-0560">Oxidoreductase</keyword>
<protein>
    <recommendedName>
        <fullName evidence="4 6">dTDP-4-dehydrorhamnose reductase</fullName>
        <ecNumber evidence="3 6">1.1.1.133</ecNumber>
    </recommendedName>
</protein>
<dbReference type="Proteomes" id="UP000425960">
    <property type="component" value="Chromosome"/>
</dbReference>
<dbReference type="InterPro" id="IPR029903">
    <property type="entry name" value="RmlD-like-bd"/>
</dbReference>
<dbReference type="GO" id="GO:0005829">
    <property type="term" value="C:cytosol"/>
    <property type="evidence" value="ECO:0007669"/>
    <property type="project" value="TreeGrafter"/>
</dbReference>
<dbReference type="Pfam" id="PF04321">
    <property type="entry name" value="RmlD_sub_bind"/>
    <property type="match status" value="1"/>
</dbReference>
<name>A0A5K7ZH18_9BACT</name>
<dbReference type="UniPathway" id="UPA00124"/>
<evidence type="ECO:0000256" key="4">
    <source>
        <dbReference type="ARBA" id="ARBA00017099"/>
    </source>
</evidence>
<accession>A0A5K7ZH18</accession>
<comment type="catalytic activity">
    <reaction evidence="5">
        <text>dTDP-beta-L-rhamnose + NADP(+) = dTDP-4-dehydro-beta-L-rhamnose + NADPH + H(+)</text>
        <dbReference type="Rhea" id="RHEA:21796"/>
        <dbReference type="ChEBI" id="CHEBI:15378"/>
        <dbReference type="ChEBI" id="CHEBI:57510"/>
        <dbReference type="ChEBI" id="CHEBI:57783"/>
        <dbReference type="ChEBI" id="CHEBI:58349"/>
        <dbReference type="ChEBI" id="CHEBI:62830"/>
        <dbReference type="EC" id="1.1.1.133"/>
    </reaction>
</comment>
<dbReference type="AlphaFoldDB" id="A0A5K7ZH18"/>
<proteinExistence type="inferred from homology"/>
<gene>
    <name evidence="8" type="ORF">DSCO28_08420</name>
</gene>
<evidence type="ECO:0000313" key="9">
    <source>
        <dbReference type="Proteomes" id="UP000425960"/>
    </source>
</evidence>
<dbReference type="EC" id="1.1.1.133" evidence="3 6"/>
<evidence type="ECO:0000256" key="1">
    <source>
        <dbReference type="ARBA" id="ARBA00004781"/>
    </source>
</evidence>
<comment type="similarity">
    <text evidence="2 6">Belongs to the dTDP-4-dehydrorhamnose reductase family.</text>
</comment>
<dbReference type="Gene3D" id="3.40.50.720">
    <property type="entry name" value="NAD(P)-binding Rossmann-like Domain"/>
    <property type="match status" value="1"/>
</dbReference>
<dbReference type="InterPro" id="IPR005913">
    <property type="entry name" value="dTDP_dehydrorham_reduct"/>
</dbReference>
<comment type="pathway">
    <text evidence="1 6">Carbohydrate biosynthesis; dTDP-L-rhamnose biosynthesis.</text>
</comment>